<feature type="compositionally biased region" description="Low complexity" evidence="8">
    <location>
        <begin position="538"/>
        <end position="632"/>
    </location>
</feature>
<keyword evidence="11" id="KW-1185">Reference proteome</keyword>
<dbReference type="InterPro" id="IPR006179">
    <property type="entry name" value="5_nucleotidase/apyrase"/>
</dbReference>
<dbReference type="InterPro" id="IPR036907">
    <property type="entry name" value="5'-Nucleotdase_C_sf"/>
</dbReference>
<name>A0A387FRR5_9HYPH</name>
<feature type="domain" description="LysM" evidence="9">
    <location>
        <begin position="712"/>
        <end position="759"/>
    </location>
</feature>
<evidence type="ECO:0000256" key="1">
    <source>
        <dbReference type="ARBA" id="ARBA00004613"/>
    </source>
</evidence>
<dbReference type="PROSITE" id="PS51782">
    <property type="entry name" value="LYSM"/>
    <property type="match status" value="1"/>
</dbReference>
<dbReference type="AlphaFoldDB" id="A0A387FRR5"/>
<keyword evidence="3" id="KW-0479">Metal-binding</keyword>
<gene>
    <name evidence="10" type="ORF">CCGE525_17465</name>
</gene>
<dbReference type="OrthoDB" id="9803927at2"/>
<dbReference type="Gene3D" id="3.10.350.10">
    <property type="entry name" value="LysM domain"/>
    <property type="match status" value="1"/>
</dbReference>
<evidence type="ECO:0000256" key="7">
    <source>
        <dbReference type="RuleBase" id="RU362119"/>
    </source>
</evidence>
<dbReference type="RefSeq" id="WP_120705374.1">
    <property type="nucleotide sequence ID" value="NZ_CP032694.1"/>
</dbReference>
<feature type="compositionally biased region" description="Low complexity" evidence="8">
    <location>
        <begin position="640"/>
        <end position="669"/>
    </location>
</feature>
<dbReference type="PANTHER" id="PTHR11575">
    <property type="entry name" value="5'-NUCLEOTIDASE-RELATED"/>
    <property type="match status" value="1"/>
</dbReference>
<keyword evidence="2" id="KW-0964">Secreted</keyword>
<dbReference type="InterPro" id="IPR018392">
    <property type="entry name" value="LysM"/>
</dbReference>
<evidence type="ECO:0000256" key="4">
    <source>
        <dbReference type="ARBA" id="ARBA00022729"/>
    </source>
</evidence>
<dbReference type="CDD" id="cd07409">
    <property type="entry name" value="MPP_CD73_N"/>
    <property type="match status" value="1"/>
</dbReference>
<dbReference type="GO" id="GO:0009166">
    <property type="term" value="P:nucleotide catabolic process"/>
    <property type="evidence" value="ECO:0007669"/>
    <property type="project" value="InterPro"/>
</dbReference>
<keyword evidence="6 7" id="KW-0378">Hydrolase</keyword>
<evidence type="ECO:0000256" key="6">
    <source>
        <dbReference type="ARBA" id="ARBA00022801"/>
    </source>
</evidence>
<dbReference type="FunFam" id="3.60.21.10:FF:000020">
    <property type="entry name" value="NT5E isoform 4"/>
    <property type="match status" value="1"/>
</dbReference>
<feature type="compositionally biased region" description="Low complexity" evidence="8">
    <location>
        <begin position="677"/>
        <end position="707"/>
    </location>
</feature>
<dbReference type="InterPro" id="IPR036779">
    <property type="entry name" value="LysM_dom_sf"/>
</dbReference>
<sequence>MTKPLGVGLLAAAALALSASAAFADYQLNILHFNDLHSRIESINKFDATCSAAEEAKNECFGGAARLKTAIDQRRAALAGQNVLVLDAGDNFQGSLFYTTYKGAAEVEFLNDMKIDAMTVGNHEFDDGEGPLAAFLDKAQFPVVTANMVIDDQSKLGDRIKKSIVLDIGGQKIGIVGAVTTETPELASPGPHVKITDDAAAISAEVDALKSQGVNKIIALTHVGYPRDVEKIGRIAGVDVVVGGHSHTLLSNTDPKAAGPYPTMVDNPAGYKVPVVQAASYSKYLGDIVITFDDNGVVKEAKGDPILLDSSIKPDPAISARIQEMAKPIEELRQKVIGASTDPIDGSHDVCRAAECPMGNLVADAMLDRTKNQGISIAIQNGGGLRASIGGGNVTMGDVLTVLPFQNTLATFQLTGADIKAALENGLSQIEDGAGRFPQVAGLKYTFDKSKPPGSRVVSVLVQEGTEFVPLDPNKTYGVVSNNYMRAGGDGYVVFAQNGKNAYDFGPDLEAVVADYLAAHNPYKPYTDGRVTQVAATAATAQPEAAKPAETQQAAPSDQKPAPAAADTSATPSTTAPAASTPTATPNTSTSQTTAPAATPPAATAPSMTAPAASTPSTTTTPDTSTSQTTTPAAPPPATTAPATTAPATNTPATTTAPATTAPAASTPSTPAPAAPTPETTAPTTTAPAATATAPETTAPAPQASEPPKTPTTHVIVAGDTLWDIAKTYYGDANGWRKLLAANHNLRPHHLTIGRELKIPAK</sequence>
<feature type="signal peptide" evidence="7">
    <location>
        <begin position="1"/>
        <end position="24"/>
    </location>
</feature>
<keyword evidence="4 7" id="KW-0732">Signal</keyword>
<reference evidence="10 11" key="1">
    <citation type="submission" date="2018-10" db="EMBL/GenBank/DDBJ databases">
        <title>Rhizobium etli, R. leguminosarum and a new Rhizobium genospecies from Phaseolus dumosus.</title>
        <authorList>
            <person name="Ramirez-Puebla S.T."/>
            <person name="Rogel-Hernandez M.A."/>
            <person name="Guerrero G."/>
            <person name="Ormeno-Orrillo E."/>
            <person name="Martinez-Romero J.C."/>
            <person name="Negrete-Yankelevich S."/>
            <person name="Martinez-Romero E."/>
        </authorList>
    </citation>
    <scope>NUCLEOTIDE SEQUENCE [LARGE SCALE GENOMIC DNA]</scope>
    <source>
        <strain evidence="10 11">CCGE525</strain>
    </source>
</reference>
<dbReference type="Proteomes" id="UP000282195">
    <property type="component" value="Chromosome"/>
</dbReference>
<dbReference type="SUPFAM" id="SSF54106">
    <property type="entry name" value="LysM domain"/>
    <property type="match status" value="1"/>
</dbReference>
<organism evidence="10 11">
    <name type="scientific">Rhizobium jaguaris</name>
    <dbReference type="NCBI Taxonomy" id="1312183"/>
    <lineage>
        <taxon>Bacteria</taxon>
        <taxon>Pseudomonadati</taxon>
        <taxon>Pseudomonadota</taxon>
        <taxon>Alphaproteobacteria</taxon>
        <taxon>Hyphomicrobiales</taxon>
        <taxon>Rhizobiaceae</taxon>
        <taxon>Rhizobium/Agrobacterium group</taxon>
        <taxon>Rhizobium</taxon>
    </lineage>
</organism>
<dbReference type="Pfam" id="PF01476">
    <property type="entry name" value="LysM"/>
    <property type="match status" value="1"/>
</dbReference>
<dbReference type="EMBL" id="CP032694">
    <property type="protein sequence ID" value="AYG60397.1"/>
    <property type="molecule type" value="Genomic_DNA"/>
</dbReference>
<dbReference type="GO" id="GO:0046872">
    <property type="term" value="F:metal ion binding"/>
    <property type="evidence" value="ECO:0007669"/>
    <property type="project" value="UniProtKB-KW"/>
</dbReference>
<proteinExistence type="inferred from homology"/>
<dbReference type="Pfam" id="PF02872">
    <property type="entry name" value="5_nucleotid_C"/>
    <property type="match status" value="1"/>
</dbReference>
<protein>
    <submittedName>
        <fullName evidence="10">LysM peptidoglycan-binding domain-containing protein</fullName>
    </submittedName>
</protein>
<dbReference type="InterPro" id="IPR004843">
    <property type="entry name" value="Calcineurin-like_PHP"/>
</dbReference>
<feature type="region of interest" description="Disordered" evidence="8">
    <location>
        <begin position="538"/>
        <end position="713"/>
    </location>
</feature>
<dbReference type="SUPFAM" id="SSF55816">
    <property type="entry name" value="5'-nucleotidase (syn. UDP-sugar hydrolase), C-terminal domain"/>
    <property type="match status" value="1"/>
</dbReference>
<dbReference type="FunFam" id="3.90.780.10:FF:000004">
    <property type="entry name" value="UDP-sugar hydrolase, putative"/>
    <property type="match status" value="1"/>
</dbReference>
<evidence type="ECO:0000256" key="8">
    <source>
        <dbReference type="SAM" id="MobiDB-lite"/>
    </source>
</evidence>
<feature type="chain" id="PRO_5017100250" evidence="7">
    <location>
        <begin position="25"/>
        <end position="762"/>
    </location>
</feature>
<dbReference type="Gene3D" id="3.60.21.10">
    <property type="match status" value="1"/>
</dbReference>
<dbReference type="GO" id="GO:0000166">
    <property type="term" value="F:nucleotide binding"/>
    <property type="evidence" value="ECO:0007669"/>
    <property type="project" value="UniProtKB-KW"/>
</dbReference>
<accession>A0A387FRR5</accession>
<evidence type="ECO:0000256" key="3">
    <source>
        <dbReference type="ARBA" id="ARBA00022723"/>
    </source>
</evidence>
<evidence type="ECO:0000259" key="9">
    <source>
        <dbReference type="PROSITE" id="PS51782"/>
    </source>
</evidence>
<dbReference type="PANTHER" id="PTHR11575:SF24">
    <property type="entry name" value="5'-NUCLEOTIDASE"/>
    <property type="match status" value="1"/>
</dbReference>
<evidence type="ECO:0000313" key="11">
    <source>
        <dbReference type="Proteomes" id="UP000282195"/>
    </source>
</evidence>
<dbReference type="SMART" id="SM00257">
    <property type="entry name" value="LysM"/>
    <property type="match status" value="1"/>
</dbReference>
<dbReference type="InterPro" id="IPR029052">
    <property type="entry name" value="Metallo-depent_PP-like"/>
</dbReference>
<dbReference type="SUPFAM" id="SSF56300">
    <property type="entry name" value="Metallo-dependent phosphatases"/>
    <property type="match status" value="1"/>
</dbReference>
<comment type="similarity">
    <text evidence="7">Belongs to the 5'-nucleotidase family.</text>
</comment>
<dbReference type="Pfam" id="PF00149">
    <property type="entry name" value="Metallophos"/>
    <property type="match status" value="1"/>
</dbReference>
<dbReference type="GO" id="GO:0016787">
    <property type="term" value="F:hydrolase activity"/>
    <property type="evidence" value="ECO:0007669"/>
    <property type="project" value="UniProtKB-KW"/>
</dbReference>
<dbReference type="KEGG" id="rjg:CCGE525_17465"/>
<dbReference type="Gene3D" id="3.90.780.10">
    <property type="entry name" value="5'-Nucleotidase, C-terminal domain"/>
    <property type="match status" value="1"/>
</dbReference>
<evidence type="ECO:0000313" key="10">
    <source>
        <dbReference type="EMBL" id="AYG60397.1"/>
    </source>
</evidence>
<dbReference type="InterPro" id="IPR008334">
    <property type="entry name" value="5'-Nucleotdase_C"/>
</dbReference>
<evidence type="ECO:0000256" key="5">
    <source>
        <dbReference type="ARBA" id="ARBA00022741"/>
    </source>
</evidence>
<keyword evidence="5 7" id="KW-0547">Nucleotide-binding</keyword>
<evidence type="ECO:0000256" key="2">
    <source>
        <dbReference type="ARBA" id="ARBA00022525"/>
    </source>
</evidence>
<dbReference type="CDD" id="cd00118">
    <property type="entry name" value="LysM"/>
    <property type="match status" value="1"/>
</dbReference>
<dbReference type="PRINTS" id="PR01607">
    <property type="entry name" value="APYRASEFAMLY"/>
</dbReference>
<dbReference type="GO" id="GO:0005576">
    <property type="term" value="C:extracellular region"/>
    <property type="evidence" value="ECO:0007669"/>
    <property type="project" value="UniProtKB-SubCell"/>
</dbReference>
<comment type="subcellular location">
    <subcellularLocation>
        <location evidence="1">Secreted</location>
    </subcellularLocation>
</comment>